<keyword evidence="2" id="KW-1185">Reference proteome</keyword>
<protein>
    <submittedName>
        <fullName evidence="1">Uncharacterized protein</fullName>
    </submittedName>
</protein>
<accession>A0AAD9IVT1</accession>
<gene>
    <name evidence="1" type="ORF">LSH36_1145g00005</name>
</gene>
<reference evidence="1" key="1">
    <citation type="journal article" date="2023" name="Mol. Biol. Evol.">
        <title>Third-Generation Sequencing Reveals the Adaptive Role of the Epigenome in Three Deep-Sea Polychaetes.</title>
        <authorList>
            <person name="Perez M."/>
            <person name="Aroh O."/>
            <person name="Sun Y."/>
            <person name="Lan Y."/>
            <person name="Juniper S.K."/>
            <person name="Young C.R."/>
            <person name="Angers B."/>
            <person name="Qian P.Y."/>
        </authorList>
    </citation>
    <scope>NUCLEOTIDE SEQUENCE</scope>
    <source>
        <strain evidence="1">P08H-3</strain>
    </source>
</reference>
<dbReference type="AlphaFoldDB" id="A0AAD9IVT1"/>
<organism evidence="1 2">
    <name type="scientific">Paralvinella palmiformis</name>
    <dbReference type="NCBI Taxonomy" id="53620"/>
    <lineage>
        <taxon>Eukaryota</taxon>
        <taxon>Metazoa</taxon>
        <taxon>Spiralia</taxon>
        <taxon>Lophotrochozoa</taxon>
        <taxon>Annelida</taxon>
        <taxon>Polychaeta</taxon>
        <taxon>Sedentaria</taxon>
        <taxon>Canalipalpata</taxon>
        <taxon>Terebellida</taxon>
        <taxon>Terebelliformia</taxon>
        <taxon>Alvinellidae</taxon>
        <taxon>Paralvinella</taxon>
    </lineage>
</organism>
<sequence>MRGINCRTDHQMMVKSGFQNTKKHNRQGTSKPTKLNTAKVSTFIHMESLEQEIDSALAQWQ</sequence>
<evidence type="ECO:0000313" key="1">
    <source>
        <dbReference type="EMBL" id="KAK2141180.1"/>
    </source>
</evidence>
<proteinExistence type="predicted"/>
<dbReference type="Proteomes" id="UP001208570">
    <property type="component" value="Unassembled WGS sequence"/>
</dbReference>
<name>A0AAD9IVT1_9ANNE</name>
<evidence type="ECO:0000313" key="2">
    <source>
        <dbReference type="Proteomes" id="UP001208570"/>
    </source>
</evidence>
<dbReference type="EMBL" id="JAODUP010001144">
    <property type="protein sequence ID" value="KAK2141180.1"/>
    <property type="molecule type" value="Genomic_DNA"/>
</dbReference>
<comment type="caution">
    <text evidence="1">The sequence shown here is derived from an EMBL/GenBank/DDBJ whole genome shotgun (WGS) entry which is preliminary data.</text>
</comment>